<feature type="transmembrane region" description="Helical" evidence="1">
    <location>
        <begin position="78"/>
        <end position="98"/>
    </location>
</feature>
<accession>A0A077ZAY2</accession>
<evidence type="ECO:0000313" key="2">
    <source>
        <dbReference type="EMBL" id="CDW57517.1"/>
    </source>
</evidence>
<dbReference type="InterPro" id="IPR023298">
    <property type="entry name" value="ATPase_P-typ_TM_dom_sf"/>
</dbReference>
<evidence type="ECO:0000256" key="1">
    <source>
        <dbReference type="SAM" id="Phobius"/>
    </source>
</evidence>
<dbReference type="Gene3D" id="3.40.1110.10">
    <property type="entry name" value="Calcium-transporting ATPase, cytoplasmic domain N"/>
    <property type="match status" value="1"/>
</dbReference>
<protein>
    <recommendedName>
        <fullName evidence="4">Transmembrane protein 94</fullName>
    </recommendedName>
</protein>
<dbReference type="SUPFAM" id="SSF81660">
    <property type="entry name" value="Metal cation-transporting ATPase, ATP-binding domain N"/>
    <property type="match status" value="1"/>
</dbReference>
<feature type="transmembrane region" description="Helical" evidence="1">
    <location>
        <begin position="890"/>
        <end position="909"/>
    </location>
</feature>
<dbReference type="SUPFAM" id="SSF81665">
    <property type="entry name" value="Calcium ATPase, transmembrane domain M"/>
    <property type="match status" value="1"/>
</dbReference>
<proteinExistence type="predicted"/>
<dbReference type="AlphaFoldDB" id="A0A077ZAY2"/>
<name>A0A077ZAY2_TRITR</name>
<feature type="transmembrane region" description="Helical" evidence="1">
    <location>
        <begin position="46"/>
        <end position="66"/>
    </location>
</feature>
<dbReference type="PANTHER" id="PTHR13219">
    <property type="entry name" value="TRANSMEMBRANE PROTEIN 94"/>
    <property type="match status" value="1"/>
</dbReference>
<dbReference type="GO" id="GO:0000166">
    <property type="term" value="F:nucleotide binding"/>
    <property type="evidence" value="ECO:0007669"/>
    <property type="project" value="InterPro"/>
</dbReference>
<evidence type="ECO:0008006" key="4">
    <source>
        <dbReference type="Google" id="ProtNLM"/>
    </source>
</evidence>
<feature type="transmembrane region" description="Helical" evidence="1">
    <location>
        <begin position="1031"/>
        <end position="1052"/>
    </location>
</feature>
<reference evidence="2" key="1">
    <citation type="submission" date="2014-01" db="EMBL/GenBank/DDBJ databases">
        <authorList>
            <person name="Aslett M."/>
        </authorList>
    </citation>
    <scope>NUCLEOTIDE SEQUENCE</scope>
</reference>
<reference evidence="2" key="2">
    <citation type="submission" date="2014-03" db="EMBL/GenBank/DDBJ databases">
        <title>The whipworm genome and dual-species transcriptomics of an intimate host-pathogen interaction.</title>
        <authorList>
            <person name="Foth B.J."/>
            <person name="Tsai I.J."/>
            <person name="Reid A.J."/>
            <person name="Bancroft A.J."/>
            <person name="Nichol S."/>
            <person name="Tracey A."/>
            <person name="Holroyd N."/>
            <person name="Cotton J.A."/>
            <person name="Stanley E.J."/>
            <person name="Zarowiecki M."/>
            <person name="Liu J.Z."/>
            <person name="Huckvale T."/>
            <person name="Cooper P.J."/>
            <person name="Grencis R.K."/>
            <person name="Berriman M."/>
        </authorList>
    </citation>
    <scope>NUCLEOTIDE SEQUENCE [LARGE SCALE GENOMIC DNA]</scope>
</reference>
<keyword evidence="1" id="KW-0472">Membrane</keyword>
<keyword evidence="1" id="KW-0812">Transmembrane</keyword>
<dbReference type="InterPro" id="IPR039720">
    <property type="entry name" value="TMEM94"/>
</dbReference>
<sequence length="1103" mass="124546">MEGLTTTRALFLLRNSLSAEVSVFSRHQSMFSWENFKAFKHSCNGCQVYCIAYGSLTLLSVMILIVNGSLHAIYDLCAGIWLFILLLLNTLLALYVFYMCSSELIRKSQGLVNLIDRMASEKILSLVTPPLHCPVSESIELCWTYRDGIVVNLPSVLLVPGDIILLRPGHPVVCRCHSAMPDRSFERGDVYLPENVRFSSLSSVSPLEPLTVEVTESVLQKCHVFGAHTISPLEKEYELILHSCFEKVLLPTVAFVCFLSSVSRYFAYQRLDLYWLGNFTVDLGIAMLPLLFPSLPIFFIGFNREDGAAFIEDKKPTKRNVFSTKGILSWPDPSVEKAFFFSSDAEHPSKQKTRCDALSALSSITKGAYVMDLSQETTRPFKVHFDDPNWHILLSHLRPLGLNALLNSCLLQSEYCHFLDHLRVIAASVPGTTPVVNRRCLCPLMDAMQLSRDAITQFEQPPTVLCAYRRRTADLPPIPGSPRYKIPLSNLFATINKDKASCYVQMMCQGSADMVLDVCRYYWDGEAARPLNQNHVKRVQDFSNRHNMTAYCLALSYRPLPLWAADLKHDDYYDLTNHCCNAKEESDTAQARAVSCSMDSLFFDELLTNADKSDGTLLPKPDIVHLVEQLDKSCIRFVHFSKENEYALRSRVFAEKMGLEAGWNCHISLEKEHSPDGVLLRLLLPDNHVHRSSFSGRSSVSAELSVAPSFANAEKFLLTNRARLPKGIENVRPHLDNVDNVPLLVSLFTDCTARTSCEMIEIMQEYGEVVCVVGSSLTPENTAIFCRANVAISVEPMIPSGCCEMQKIKGRSGKSALEIAHFINSLPCSLSVKLDEAFLLNNTIDLSRHMLLTFRISFYFFLSVSTLITVVHLLALLFAMPRPLTANMVLWLLSGVLPPLCATLALSPLHPGGTELVTFKNKSRLGKKEVQIACGTFATKFAPTGFALFLLYRALVHYLCKFEQQQTDRDPRWPLVNGTCQLYLLWNSNSDYLNVVQRLCFSFFVLYTVALSASHVFYYEHIWKRVPFRSTSWTAVSGIVLLIQLSFCILPICWSSQLLRLMTGIPWYVYIAVAKRFEITRFNRDQRRRRLSFDTKLGMNSPF</sequence>
<feature type="transmembrane region" description="Helical" evidence="1">
    <location>
        <begin position="273"/>
        <end position="292"/>
    </location>
</feature>
<gene>
    <name evidence="2" type="ORF">TTRE_0000580901</name>
</gene>
<evidence type="ECO:0000313" key="3">
    <source>
        <dbReference type="Proteomes" id="UP000030665"/>
    </source>
</evidence>
<keyword evidence="1" id="KW-1133">Transmembrane helix</keyword>
<feature type="transmembrane region" description="Helical" evidence="1">
    <location>
        <begin position="995"/>
        <end position="1019"/>
    </location>
</feature>
<dbReference type="OrthoDB" id="5568754at2759"/>
<feature type="transmembrane region" description="Helical" evidence="1">
    <location>
        <begin position="930"/>
        <end position="952"/>
    </location>
</feature>
<organism evidence="2 3">
    <name type="scientific">Trichuris trichiura</name>
    <name type="common">Whipworm</name>
    <name type="synonym">Trichocephalus trichiurus</name>
    <dbReference type="NCBI Taxonomy" id="36087"/>
    <lineage>
        <taxon>Eukaryota</taxon>
        <taxon>Metazoa</taxon>
        <taxon>Ecdysozoa</taxon>
        <taxon>Nematoda</taxon>
        <taxon>Enoplea</taxon>
        <taxon>Dorylaimia</taxon>
        <taxon>Trichinellida</taxon>
        <taxon>Trichuridae</taxon>
        <taxon>Trichuris</taxon>
    </lineage>
</organism>
<feature type="transmembrane region" description="Helical" evidence="1">
    <location>
        <begin position="856"/>
        <end position="878"/>
    </location>
</feature>
<dbReference type="Proteomes" id="UP000030665">
    <property type="component" value="Unassembled WGS sequence"/>
</dbReference>
<dbReference type="Gene3D" id="1.20.1110.10">
    <property type="entry name" value="Calcium-transporting ATPase, transmembrane domain"/>
    <property type="match status" value="1"/>
</dbReference>
<dbReference type="EMBL" id="HG806174">
    <property type="protein sequence ID" value="CDW57517.1"/>
    <property type="molecule type" value="Genomic_DNA"/>
</dbReference>
<dbReference type="PANTHER" id="PTHR13219:SF6">
    <property type="entry name" value="TRANSMEMBRANE PROTEIN 94"/>
    <property type="match status" value="1"/>
</dbReference>
<dbReference type="InterPro" id="IPR023299">
    <property type="entry name" value="ATPase_P-typ_cyto_dom_N"/>
</dbReference>
<keyword evidence="3" id="KW-1185">Reference proteome</keyword>